<reference evidence="2" key="1">
    <citation type="submission" date="2016-10" db="EMBL/GenBank/DDBJ databases">
        <authorList>
            <person name="Varghese N."/>
            <person name="Submissions S."/>
        </authorList>
    </citation>
    <scope>NUCLEOTIDE SEQUENCE [LARGE SCALE GENOMIC DNA]</scope>
    <source>
        <strain evidence="2">CGMCC 1.10118</strain>
    </source>
</reference>
<dbReference type="GO" id="GO:0030638">
    <property type="term" value="P:polyketide metabolic process"/>
    <property type="evidence" value="ECO:0007669"/>
    <property type="project" value="InterPro"/>
</dbReference>
<organism evidence="1 2">
    <name type="scientific">Halobellus clavatus</name>
    <dbReference type="NCBI Taxonomy" id="660517"/>
    <lineage>
        <taxon>Archaea</taxon>
        <taxon>Methanobacteriati</taxon>
        <taxon>Methanobacteriota</taxon>
        <taxon>Stenosarchaea group</taxon>
        <taxon>Halobacteria</taxon>
        <taxon>Halobacteriales</taxon>
        <taxon>Haloferacaceae</taxon>
        <taxon>Halobellus</taxon>
    </lineage>
</organism>
<dbReference type="OrthoDB" id="295130at2157"/>
<dbReference type="Pfam" id="PF07366">
    <property type="entry name" value="SnoaL"/>
    <property type="match status" value="2"/>
</dbReference>
<dbReference type="Gene3D" id="3.10.450.50">
    <property type="match status" value="2"/>
</dbReference>
<name>A0A1H3IAV1_9EURY</name>
<dbReference type="EMBL" id="FNPB01000009">
    <property type="protein sequence ID" value="SDY24851.1"/>
    <property type="molecule type" value="Genomic_DNA"/>
</dbReference>
<dbReference type="PANTHER" id="PTHR38436">
    <property type="entry name" value="POLYKETIDE CYCLASE SNOAL-LIKE DOMAIN"/>
    <property type="match status" value="1"/>
</dbReference>
<dbReference type="Proteomes" id="UP000199170">
    <property type="component" value="Unassembled WGS sequence"/>
</dbReference>
<dbReference type="PANTHER" id="PTHR38436:SF1">
    <property type="entry name" value="ESTER CYCLASE"/>
    <property type="match status" value="1"/>
</dbReference>
<dbReference type="InterPro" id="IPR009959">
    <property type="entry name" value="Cyclase_SnoaL-like"/>
</dbReference>
<accession>A0A1H3IAV1</accession>
<dbReference type="InterPro" id="IPR032710">
    <property type="entry name" value="NTF2-like_dom_sf"/>
</dbReference>
<protein>
    <submittedName>
        <fullName evidence="1">Predicted ester cyclase</fullName>
    </submittedName>
</protein>
<dbReference type="SUPFAM" id="SSF54427">
    <property type="entry name" value="NTF2-like"/>
    <property type="match status" value="2"/>
</dbReference>
<proteinExistence type="predicted"/>
<dbReference type="STRING" id="660517.SAMN04487946_109100"/>
<evidence type="ECO:0000313" key="2">
    <source>
        <dbReference type="Proteomes" id="UP000199170"/>
    </source>
</evidence>
<evidence type="ECO:0000313" key="1">
    <source>
        <dbReference type="EMBL" id="SDY24851.1"/>
    </source>
</evidence>
<dbReference type="AlphaFoldDB" id="A0A1H3IAV1"/>
<keyword evidence="2" id="KW-1185">Reference proteome</keyword>
<dbReference type="RefSeq" id="WP_139175769.1">
    <property type="nucleotide sequence ID" value="NZ_FNPB01000009.1"/>
</dbReference>
<gene>
    <name evidence="1" type="ORF">SAMN04487946_109100</name>
</gene>
<sequence length="329" mass="37166">MTTERKRLVHEFSQEIHDASAENVDDLLPDYYHADAEWHGPEPINAVEGPDAIADAYWGPLLESFPDLEKNDYILFAGEFEGGKWVCATGNLVGTFENDWLDIPATGHATWLRYGEFHRVVDGKIAETRLLVDILDVMRQAGYQFVPALAPEVVIPGPTTQDGVLLDEQDDEASEKTLQVVEGMIDGLHDYEEEGLDGMGLEKFWHEDFMWYGPAGTGTTRGIDGFQEYHQAPFLEAFPDREGGDHVARFAEGNYCASTGWPSVKATHLGDGWMGLPATDEPVGMRVMDFWRREGDKLAENWVFIDKIDLLQQMGVDIFERLRNDQQYF</sequence>